<evidence type="ECO:0000313" key="2">
    <source>
        <dbReference type="EMBL" id="CRL06469.1"/>
    </source>
</evidence>
<dbReference type="EMBL" id="CVRI01000067">
    <property type="protein sequence ID" value="CRL06469.1"/>
    <property type="molecule type" value="Genomic_DNA"/>
</dbReference>
<accession>A0A1J1J207</accession>
<protein>
    <submittedName>
        <fullName evidence="2">CLUMA_CG019885, isoform A</fullName>
    </submittedName>
</protein>
<evidence type="ECO:0000313" key="3">
    <source>
        <dbReference type="Proteomes" id="UP000183832"/>
    </source>
</evidence>
<name>A0A1J1J207_9DIPT</name>
<feature type="transmembrane region" description="Helical" evidence="1">
    <location>
        <begin position="24"/>
        <end position="44"/>
    </location>
</feature>
<sequence length="72" mass="8797">MQANVTMKFLFHCFRKKHDDICEYLNFADINVPMMMMMMMHLFIEMKIRCEKILNNNNNQHELKENPVRAFN</sequence>
<gene>
    <name evidence="2" type="ORF">CLUMA_CG019885</name>
</gene>
<evidence type="ECO:0000256" key="1">
    <source>
        <dbReference type="SAM" id="Phobius"/>
    </source>
</evidence>
<proteinExistence type="predicted"/>
<dbReference type="AlphaFoldDB" id="A0A1J1J207"/>
<keyword evidence="1" id="KW-0472">Membrane</keyword>
<organism evidence="2 3">
    <name type="scientific">Clunio marinus</name>
    <dbReference type="NCBI Taxonomy" id="568069"/>
    <lineage>
        <taxon>Eukaryota</taxon>
        <taxon>Metazoa</taxon>
        <taxon>Ecdysozoa</taxon>
        <taxon>Arthropoda</taxon>
        <taxon>Hexapoda</taxon>
        <taxon>Insecta</taxon>
        <taxon>Pterygota</taxon>
        <taxon>Neoptera</taxon>
        <taxon>Endopterygota</taxon>
        <taxon>Diptera</taxon>
        <taxon>Nematocera</taxon>
        <taxon>Chironomoidea</taxon>
        <taxon>Chironomidae</taxon>
        <taxon>Clunio</taxon>
    </lineage>
</organism>
<keyword evidence="1" id="KW-0812">Transmembrane</keyword>
<reference evidence="2 3" key="1">
    <citation type="submission" date="2015-04" db="EMBL/GenBank/DDBJ databases">
        <authorList>
            <person name="Syromyatnikov M.Y."/>
            <person name="Popov V.N."/>
        </authorList>
    </citation>
    <scope>NUCLEOTIDE SEQUENCE [LARGE SCALE GENOMIC DNA]</scope>
</reference>
<dbReference type="Proteomes" id="UP000183832">
    <property type="component" value="Unassembled WGS sequence"/>
</dbReference>
<keyword evidence="1" id="KW-1133">Transmembrane helix</keyword>
<keyword evidence="3" id="KW-1185">Reference proteome</keyword>